<gene>
    <name evidence="1" type="ORF">MPNT_120028</name>
</gene>
<organism evidence="1 2">
    <name type="scientific">Candidatus Methylacidithermus pantelleriae</name>
    <dbReference type="NCBI Taxonomy" id="2744239"/>
    <lineage>
        <taxon>Bacteria</taxon>
        <taxon>Pseudomonadati</taxon>
        <taxon>Verrucomicrobiota</taxon>
        <taxon>Methylacidiphilae</taxon>
        <taxon>Methylacidiphilales</taxon>
        <taxon>Methylacidiphilaceae</taxon>
        <taxon>Candidatus Methylacidithermus</taxon>
    </lineage>
</organism>
<proteinExistence type="predicted"/>
<comment type="caution">
    <text evidence="1">The sequence shown here is derived from an EMBL/GenBank/DDBJ whole genome shotgun (WGS) entry which is preliminary data.</text>
</comment>
<evidence type="ECO:0000313" key="1">
    <source>
        <dbReference type="EMBL" id="CAF0692469.1"/>
    </source>
</evidence>
<reference evidence="1" key="1">
    <citation type="submission" date="2021-02" db="EMBL/GenBank/DDBJ databases">
        <authorList>
            <person name="Cremers G."/>
            <person name="Picone N."/>
        </authorList>
    </citation>
    <scope>NUCLEOTIDE SEQUENCE</scope>
    <source>
        <strain evidence="1">PQ17</strain>
    </source>
</reference>
<name>A0A8J2BN64_9BACT</name>
<keyword evidence="2" id="KW-1185">Reference proteome</keyword>
<accession>A0A8J2BN64</accession>
<dbReference type="EMBL" id="CAJNOB010000004">
    <property type="protein sequence ID" value="CAF0692469.1"/>
    <property type="molecule type" value="Genomic_DNA"/>
</dbReference>
<protein>
    <submittedName>
        <fullName evidence="1">Uncharacterized protein</fullName>
    </submittedName>
</protein>
<dbReference type="Proteomes" id="UP000663859">
    <property type="component" value="Unassembled WGS sequence"/>
</dbReference>
<sequence length="73" mass="8285">MPDAGSCFAKKLSRSFLQRLGVTAWELDAVRVRAQSKDRLEWANGGPSSWTKLRSGLRRAEKVIRELEERKPG</sequence>
<dbReference type="AlphaFoldDB" id="A0A8J2BN64"/>
<evidence type="ECO:0000313" key="2">
    <source>
        <dbReference type="Proteomes" id="UP000663859"/>
    </source>
</evidence>